<proteinExistence type="predicted"/>
<keyword evidence="2" id="KW-1185">Reference proteome</keyword>
<dbReference type="PROSITE" id="PS51365">
    <property type="entry name" value="RENAL_DIPEPTIDASE_2"/>
    <property type="match status" value="1"/>
</dbReference>
<accession>A0A9X1X819</accession>
<dbReference type="Proteomes" id="UP001139011">
    <property type="component" value="Unassembled WGS sequence"/>
</dbReference>
<dbReference type="InterPro" id="IPR032466">
    <property type="entry name" value="Metal_Hydrolase"/>
</dbReference>
<comment type="caution">
    <text evidence="1">The sequence shown here is derived from an EMBL/GenBank/DDBJ whole genome shotgun (WGS) entry which is preliminary data.</text>
</comment>
<dbReference type="GO" id="GO:0006508">
    <property type="term" value="P:proteolysis"/>
    <property type="evidence" value="ECO:0007669"/>
    <property type="project" value="InterPro"/>
</dbReference>
<dbReference type="CDD" id="cd01301">
    <property type="entry name" value="rDP_like"/>
    <property type="match status" value="1"/>
</dbReference>
<dbReference type="PANTHER" id="PTHR10443:SF12">
    <property type="entry name" value="DIPEPTIDASE"/>
    <property type="match status" value="1"/>
</dbReference>
<evidence type="ECO:0000313" key="2">
    <source>
        <dbReference type="Proteomes" id="UP001139011"/>
    </source>
</evidence>
<dbReference type="GO" id="GO:0070573">
    <property type="term" value="F:metallodipeptidase activity"/>
    <property type="evidence" value="ECO:0007669"/>
    <property type="project" value="InterPro"/>
</dbReference>
<dbReference type="SUPFAM" id="SSF51556">
    <property type="entry name" value="Metallo-dependent hydrolases"/>
    <property type="match status" value="1"/>
</dbReference>
<dbReference type="EMBL" id="JAIWJX010000002">
    <property type="protein sequence ID" value="MCK6255636.1"/>
    <property type="molecule type" value="Genomic_DNA"/>
</dbReference>
<gene>
    <name evidence="1" type="ORF">LCY76_03225</name>
</gene>
<dbReference type="RefSeq" id="WP_248251438.1">
    <property type="nucleotide sequence ID" value="NZ_JAIWJX010000002.1"/>
</dbReference>
<protein>
    <submittedName>
        <fullName evidence="1">Dipeptidase</fullName>
    </submittedName>
</protein>
<dbReference type="Pfam" id="PF01244">
    <property type="entry name" value="Peptidase_M19"/>
    <property type="match status" value="1"/>
</dbReference>
<dbReference type="Gene3D" id="3.20.20.140">
    <property type="entry name" value="Metal-dependent hydrolases"/>
    <property type="match status" value="1"/>
</dbReference>
<reference evidence="1" key="1">
    <citation type="submission" date="2021-09" db="EMBL/GenBank/DDBJ databases">
        <title>Genome analysis of Fictibacillus sp. KIGAM418 isolated from marine sediment.</title>
        <authorList>
            <person name="Seo M.-J."/>
            <person name="Cho E.-S."/>
            <person name="Hwang C.Y."/>
        </authorList>
    </citation>
    <scope>NUCLEOTIDE SEQUENCE</scope>
    <source>
        <strain evidence="1">KIGAM418</strain>
    </source>
</reference>
<evidence type="ECO:0000313" key="1">
    <source>
        <dbReference type="EMBL" id="MCK6255636.1"/>
    </source>
</evidence>
<name>A0A9X1X819_9BACL</name>
<organism evidence="1 2">
    <name type="scientific">Fictibacillus marinisediminis</name>
    <dbReference type="NCBI Taxonomy" id="2878389"/>
    <lineage>
        <taxon>Bacteria</taxon>
        <taxon>Bacillati</taxon>
        <taxon>Bacillota</taxon>
        <taxon>Bacilli</taxon>
        <taxon>Bacillales</taxon>
        <taxon>Fictibacillaceae</taxon>
        <taxon>Fictibacillus</taxon>
    </lineage>
</organism>
<dbReference type="InterPro" id="IPR008257">
    <property type="entry name" value="Pept_M19"/>
</dbReference>
<dbReference type="AlphaFoldDB" id="A0A9X1X819"/>
<sequence length="314" mass="35210">MNIIDFHCDALLKLYEEKGKLSFASAHELETNKERLKKGQVKVQCFAIFIEPEIPSDQKFQAALAQVDLFYKEVLGKNPEMKHIRCWDDFDRIQDGEIGAMLTLEGVDAIGNDLSKLHILHQLGVLSVGLTWNTANLAADGAGEPRGGGLTVFGKEVVDFHNKHQILTDVSHLSEMAFWDVLEIADYPFASHSNSKELCDHPRNLTDEQASAMFEKGGTIHVVYNPPFINQDQVKASIPDLIRHIDHFCGLGGVRQIGLGSDFDGIANFITDLENAAKSQNLINELLKHYSEEQVRGFAFDNFMNYRPNARKVK</sequence>
<dbReference type="PANTHER" id="PTHR10443">
    <property type="entry name" value="MICROSOMAL DIPEPTIDASE"/>
    <property type="match status" value="1"/>
</dbReference>